<dbReference type="Proteomes" id="UP001163823">
    <property type="component" value="Chromosome 12"/>
</dbReference>
<dbReference type="Gene3D" id="1.10.10.60">
    <property type="entry name" value="Homeodomain-like"/>
    <property type="match status" value="1"/>
</dbReference>
<dbReference type="GO" id="GO:0009908">
    <property type="term" value="P:flower development"/>
    <property type="evidence" value="ECO:0007669"/>
    <property type="project" value="InterPro"/>
</dbReference>
<feature type="compositionally biased region" description="Basic and acidic residues" evidence="3">
    <location>
        <begin position="86"/>
        <end position="96"/>
    </location>
</feature>
<evidence type="ECO:0000256" key="3">
    <source>
        <dbReference type="SAM" id="MobiDB-lite"/>
    </source>
</evidence>
<protein>
    <submittedName>
        <fullName evidence="5">Nodulin homeobox like</fullName>
    </submittedName>
</protein>
<keyword evidence="6" id="KW-1185">Reference proteome</keyword>
<dbReference type="EMBL" id="JARAOO010000012">
    <property type="protein sequence ID" value="KAJ7947712.1"/>
    <property type="molecule type" value="Genomic_DNA"/>
</dbReference>
<comment type="caution">
    <text evidence="5">The sequence shown here is derived from an EMBL/GenBank/DDBJ whole genome shotgun (WGS) entry which is preliminary data.</text>
</comment>
<accession>A0AAD7PA46</accession>
<keyword evidence="2 5" id="KW-0238">DNA-binding</keyword>
<sequence>MKEGTSENSDQFYSNYLEKHYLGECKGTSAEIASGNSKGVSKDVHNVETSGSDTSSTKEKNVADHTDNADISKSSENMKNVASGKIPEDEKVETAQRRKRKRTIMNDQQISLIEKALEHEPDMQRNAASIQSWADKLSPHGSQVSTSQLKNWLNNRKARLARTAKDVLATDVVNPVLDNQRVPVLGSYD</sequence>
<dbReference type="InterPro" id="IPR001356">
    <property type="entry name" value="HD"/>
</dbReference>
<evidence type="ECO:0000313" key="6">
    <source>
        <dbReference type="Proteomes" id="UP001163823"/>
    </source>
</evidence>
<evidence type="ECO:0000259" key="4">
    <source>
        <dbReference type="PROSITE" id="PS50071"/>
    </source>
</evidence>
<comment type="subcellular location">
    <subcellularLocation>
        <location evidence="1 2">Nucleus</location>
    </subcellularLocation>
</comment>
<dbReference type="SUPFAM" id="SSF46689">
    <property type="entry name" value="Homeodomain-like"/>
    <property type="match status" value="1"/>
</dbReference>
<feature type="region of interest" description="Disordered" evidence="3">
    <location>
        <begin position="30"/>
        <end position="102"/>
    </location>
</feature>
<dbReference type="AlphaFoldDB" id="A0AAD7PA46"/>
<keyword evidence="2" id="KW-0539">Nucleus</keyword>
<dbReference type="PROSITE" id="PS50071">
    <property type="entry name" value="HOMEOBOX_2"/>
    <property type="match status" value="1"/>
</dbReference>
<evidence type="ECO:0000256" key="1">
    <source>
        <dbReference type="ARBA" id="ARBA00004123"/>
    </source>
</evidence>
<gene>
    <name evidence="5" type="ORF">O6P43_028287</name>
</gene>
<dbReference type="InterPro" id="IPR056560">
    <property type="entry name" value="HTH_NDX"/>
</dbReference>
<dbReference type="GO" id="GO:0005634">
    <property type="term" value="C:nucleus"/>
    <property type="evidence" value="ECO:0007669"/>
    <property type="project" value="UniProtKB-SubCell"/>
</dbReference>
<name>A0AAD7PA46_QUISA</name>
<keyword evidence="2 5" id="KW-0371">Homeobox</keyword>
<dbReference type="SMART" id="SM00389">
    <property type="entry name" value="HOX"/>
    <property type="match status" value="1"/>
</dbReference>
<feature type="compositionally biased region" description="Basic and acidic residues" evidence="3">
    <location>
        <begin position="56"/>
        <end position="70"/>
    </location>
</feature>
<dbReference type="Pfam" id="PF24426">
    <property type="entry name" value="HTH_NDX"/>
    <property type="match status" value="1"/>
</dbReference>
<feature type="DNA-binding region" description="Homeobox" evidence="2">
    <location>
        <begin position="98"/>
        <end position="164"/>
    </location>
</feature>
<dbReference type="CDD" id="cd00086">
    <property type="entry name" value="homeodomain"/>
    <property type="match status" value="1"/>
</dbReference>
<dbReference type="InterPro" id="IPR009057">
    <property type="entry name" value="Homeodomain-like_sf"/>
</dbReference>
<reference evidence="5" key="1">
    <citation type="journal article" date="2023" name="Science">
        <title>Elucidation of the pathway for biosynthesis of saponin adjuvants from the soapbark tree.</title>
        <authorList>
            <person name="Reed J."/>
            <person name="Orme A."/>
            <person name="El-Demerdash A."/>
            <person name="Owen C."/>
            <person name="Martin L.B.B."/>
            <person name="Misra R.C."/>
            <person name="Kikuchi S."/>
            <person name="Rejzek M."/>
            <person name="Martin A.C."/>
            <person name="Harkess A."/>
            <person name="Leebens-Mack J."/>
            <person name="Louveau T."/>
            <person name="Stephenson M.J."/>
            <person name="Osbourn A."/>
        </authorList>
    </citation>
    <scope>NUCLEOTIDE SEQUENCE</scope>
    <source>
        <tissue evidence="5">Leaf</tissue>
    </source>
</reference>
<dbReference type="PANTHER" id="PTHR35743">
    <property type="entry name" value="NODULIN HOMEOBOX"/>
    <property type="match status" value="1"/>
</dbReference>
<evidence type="ECO:0000256" key="2">
    <source>
        <dbReference type="PROSITE-ProRule" id="PRU00108"/>
    </source>
</evidence>
<organism evidence="5 6">
    <name type="scientific">Quillaja saponaria</name>
    <name type="common">Soap bark tree</name>
    <dbReference type="NCBI Taxonomy" id="32244"/>
    <lineage>
        <taxon>Eukaryota</taxon>
        <taxon>Viridiplantae</taxon>
        <taxon>Streptophyta</taxon>
        <taxon>Embryophyta</taxon>
        <taxon>Tracheophyta</taxon>
        <taxon>Spermatophyta</taxon>
        <taxon>Magnoliopsida</taxon>
        <taxon>eudicotyledons</taxon>
        <taxon>Gunneridae</taxon>
        <taxon>Pentapetalae</taxon>
        <taxon>rosids</taxon>
        <taxon>fabids</taxon>
        <taxon>Fabales</taxon>
        <taxon>Quillajaceae</taxon>
        <taxon>Quillaja</taxon>
    </lineage>
</organism>
<proteinExistence type="predicted"/>
<feature type="compositionally biased region" description="Polar residues" evidence="3">
    <location>
        <begin position="71"/>
        <end position="80"/>
    </location>
</feature>
<dbReference type="InterPro" id="IPR039325">
    <property type="entry name" value="NDX"/>
</dbReference>
<feature type="domain" description="Homeobox" evidence="4">
    <location>
        <begin position="96"/>
        <end position="163"/>
    </location>
</feature>
<dbReference type="PANTHER" id="PTHR35743:SF1">
    <property type="entry name" value="NODULIN HOMEOBOX"/>
    <property type="match status" value="1"/>
</dbReference>
<dbReference type="KEGG" id="qsa:O6P43_028287"/>
<evidence type="ECO:0000313" key="5">
    <source>
        <dbReference type="EMBL" id="KAJ7947712.1"/>
    </source>
</evidence>
<dbReference type="GO" id="GO:0003697">
    <property type="term" value="F:single-stranded DNA binding"/>
    <property type="evidence" value="ECO:0007669"/>
    <property type="project" value="InterPro"/>
</dbReference>